<keyword evidence="8 10" id="KW-0139">CF(1)</keyword>
<dbReference type="PANTHER" id="PTHR13822:SF10">
    <property type="entry name" value="ATP SYNTHASE EPSILON CHAIN, CHLOROPLASTIC"/>
    <property type="match status" value="1"/>
</dbReference>
<keyword evidence="7 10" id="KW-0472">Membrane</keyword>
<keyword evidence="6 10" id="KW-0406">Ion transport</keyword>
<dbReference type="InterPro" id="IPR020546">
    <property type="entry name" value="ATP_synth_F1_dsu/esu_N"/>
</dbReference>
<feature type="domain" description="ATP synthase F1 complex delta/epsilon subunit N-terminal" evidence="12">
    <location>
        <begin position="9"/>
        <end position="83"/>
    </location>
</feature>
<evidence type="ECO:0000256" key="5">
    <source>
        <dbReference type="ARBA" id="ARBA00022781"/>
    </source>
</evidence>
<dbReference type="PROSITE" id="PS51257">
    <property type="entry name" value="PROKAR_LIPOPROTEIN"/>
    <property type="match status" value="1"/>
</dbReference>
<keyword evidence="9 10" id="KW-0066">ATP synthesis</keyword>
<keyword evidence="10" id="KW-1003">Cell membrane</keyword>
<evidence type="ECO:0000256" key="4">
    <source>
        <dbReference type="ARBA" id="ARBA00022448"/>
    </source>
</evidence>
<keyword evidence="14" id="KW-1185">Reference proteome</keyword>
<evidence type="ECO:0000256" key="2">
    <source>
        <dbReference type="ARBA" id="ARBA00004184"/>
    </source>
</evidence>
<dbReference type="SUPFAM" id="SSF51344">
    <property type="entry name" value="Epsilon subunit of F1F0-ATP synthase N-terminal domain"/>
    <property type="match status" value="1"/>
</dbReference>
<dbReference type="Pfam" id="PF02823">
    <property type="entry name" value="ATP-synt_DE_N"/>
    <property type="match status" value="1"/>
</dbReference>
<dbReference type="Proteomes" id="UP001326613">
    <property type="component" value="Chromosome"/>
</dbReference>
<evidence type="ECO:0000256" key="10">
    <source>
        <dbReference type="HAMAP-Rule" id="MF_00530"/>
    </source>
</evidence>
<name>A0ABZ0UZ80_9RICK</name>
<evidence type="ECO:0000313" key="13">
    <source>
        <dbReference type="EMBL" id="WPY01394.1"/>
    </source>
</evidence>
<dbReference type="Gene3D" id="2.60.15.10">
    <property type="entry name" value="F0F1 ATP synthase delta/epsilon subunit, N-terminal"/>
    <property type="match status" value="1"/>
</dbReference>
<accession>A0ABZ0UZ80</accession>
<organism evidence="13 14">
    <name type="scientific">Candidatus Trichorickettsia mobilis</name>
    <dbReference type="NCBI Taxonomy" id="1346319"/>
    <lineage>
        <taxon>Bacteria</taxon>
        <taxon>Pseudomonadati</taxon>
        <taxon>Pseudomonadota</taxon>
        <taxon>Alphaproteobacteria</taxon>
        <taxon>Rickettsiales</taxon>
        <taxon>Rickettsiaceae</taxon>
        <taxon>Rickettsieae</taxon>
        <taxon>Candidatus Trichorickettsia</taxon>
    </lineage>
</organism>
<proteinExistence type="inferred from homology"/>
<dbReference type="InterPro" id="IPR001469">
    <property type="entry name" value="ATP_synth_F1_dsu/esu"/>
</dbReference>
<dbReference type="HAMAP" id="MF_00530">
    <property type="entry name" value="ATP_synth_epsil_bac"/>
    <property type="match status" value="1"/>
</dbReference>
<keyword evidence="5 10" id="KW-0375">Hydrogen ion transport</keyword>
<dbReference type="CDD" id="cd12152">
    <property type="entry name" value="F1-ATPase_delta"/>
    <property type="match status" value="1"/>
</dbReference>
<comment type="subcellular location">
    <subcellularLocation>
        <location evidence="10">Cell membrane</location>
        <topology evidence="10">Peripheral membrane protein</topology>
    </subcellularLocation>
    <subcellularLocation>
        <location evidence="2">Endomembrane system</location>
        <topology evidence="2">Peripheral membrane protein</topology>
    </subcellularLocation>
</comment>
<evidence type="ECO:0000259" key="12">
    <source>
        <dbReference type="Pfam" id="PF02823"/>
    </source>
</evidence>
<evidence type="ECO:0000313" key="14">
    <source>
        <dbReference type="Proteomes" id="UP001326613"/>
    </source>
</evidence>
<dbReference type="NCBIfam" id="TIGR01216">
    <property type="entry name" value="ATP_synt_epsi"/>
    <property type="match status" value="1"/>
</dbReference>
<evidence type="ECO:0000256" key="9">
    <source>
        <dbReference type="ARBA" id="ARBA00023310"/>
    </source>
</evidence>
<dbReference type="EMBL" id="CP112932">
    <property type="protein sequence ID" value="WPY01394.1"/>
    <property type="molecule type" value="Genomic_DNA"/>
</dbReference>
<evidence type="ECO:0000256" key="1">
    <source>
        <dbReference type="ARBA" id="ARBA00003543"/>
    </source>
</evidence>
<dbReference type="InterPro" id="IPR036771">
    <property type="entry name" value="ATPsynth_dsu/esu_N"/>
</dbReference>
<evidence type="ECO:0000256" key="3">
    <source>
        <dbReference type="ARBA" id="ARBA00005712"/>
    </source>
</evidence>
<evidence type="ECO:0000256" key="8">
    <source>
        <dbReference type="ARBA" id="ARBA00023196"/>
    </source>
</evidence>
<evidence type="ECO:0000256" key="6">
    <source>
        <dbReference type="ARBA" id="ARBA00023065"/>
    </source>
</evidence>
<protein>
    <recommendedName>
        <fullName evidence="10">ATP synthase epsilon chain</fullName>
    </recommendedName>
    <alternativeName>
        <fullName evidence="10">ATP synthase F1 sector epsilon subunit</fullName>
    </alternativeName>
    <alternativeName>
        <fullName evidence="10">F-ATPase epsilon subunit</fullName>
    </alternativeName>
</protein>
<evidence type="ECO:0000256" key="11">
    <source>
        <dbReference type="RuleBase" id="RU003656"/>
    </source>
</evidence>
<dbReference type="RefSeq" id="WP_323738168.1">
    <property type="nucleotide sequence ID" value="NZ_CP112932.1"/>
</dbReference>
<dbReference type="PANTHER" id="PTHR13822">
    <property type="entry name" value="ATP SYNTHASE DELTA/EPSILON CHAIN"/>
    <property type="match status" value="1"/>
</dbReference>
<comment type="function">
    <text evidence="1 10">Produces ATP from ADP in the presence of a proton gradient across the membrane.</text>
</comment>
<keyword evidence="4 10" id="KW-0813">Transport</keyword>
<comment type="subunit">
    <text evidence="10 11">F-type ATPases have 2 components, CF(1) - the catalytic core - and CF(0) - the membrane proton channel. CF(1) has five subunits: alpha(3), beta(3), gamma(1), delta(1), epsilon(1). CF(0) has three main subunits: a, b and c.</text>
</comment>
<sequence>MDNKATILVNIVTPTSLLVSCPASMVVMPGEEGEFGVLPRHVLLISNLSAGIVKITKNGDILRYFVDGGIAQVTETAVNILTEFSVNLAVEQKNIIIEKINNYKAELAKANDQLYMDLICSSIARYEAILRDIRQ</sequence>
<reference evidence="13 14" key="1">
    <citation type="submission" date="2022-10" db="EMBL/GenBank/DDBJ databases">
        <title>Host association and intracellularity evolved multiple times independently in the Rickettsiales.</title>
        <authorList>
            <person name="Castelli M."/>
            <person name="Nardi T."/>
            <person name="Gammuto L."/>
            <person name="Bellinzona G."/>
            <person name="Sabaneyeva E."/>
            <person name="Potekhin A."/>
            <person name="Serra V."/>
            <person name="Petroni G."/>
            <person name="Sassera D."/>
        </authorList>
    </citation>
    <scope>NUCLEOTIDE SEQUENCE [LARGE SCALE GENOMIC DNA]</scope>
    <source>
        <strain evidence="13 14">Kr 154-4</strain>
    </source>
</reference>
<comment type="similarity">
    <text evidence="3 10 11">Belongs to the ATPase epsilon chain family.</text>
</comment>
<gene>
    <name evidence="10" type="primary">atpC</name>
    <name evidence="13" type="ORF">Trichorick_01305</name>
</gene>
<evidence type="ECO:0000256" key="7">
    <source>
        <dbReference type="ARBA" id="ARBA00023136"/>
    </source>
</evidence>